<keyword evidence="11" id="KW-1185">Reference proteome</keyword>
<dbReference type="Proteomes" id="UP001321473">
    <property type="component" value="Unassembled WGS sequence"/>
</dbReference>
<comment type="caution">
    <text evidence="10">The sequence shown here is derived from an EMBL/GenBank/DDBJ whole genome shotgun (WGS) entry which is preliminary data.</text>
</comment>
<evidence type="ECO:0000256" key="5">
    <source>
        <dbReference type="ARBA" id="ARBA00022801"/>
    </source>
</evidence>
<evidence type="ECO:0000313" key="10">
    <source>
        <dbReference type="EMBL" id="KAK8779616.1"/>
    </source>
</evidence>
<dbReference type="PANTHER" id="PTHR11733:SF241">
    <property type="entry name" value="GH26575P-RELATED"/>
    <property type="match status" value="1"/>
</dbReference>
<evidence type="ECO:0000256" key="2">
    <source>
        <dbReference type="ARBA" id="ARBA00007357"/>
    </source>
</evidence>
<dbReference type="Pfam" id="PF05649">
    <property type="entry name" value="Peptidase_M13_N"/>
    <property type="match status" value="1"/>
</dbReference>
<accession>A0AAQ4EXM9</accession>
<evidence type="ECO:0000256" key="4">
    <source>
        <dbReference type="ARBA" id="ARBA00022723"/>
    </source>
</evidence>
<proteinExistence type="inferred from homology"/>
<feature type="domain" description="Peptidase M13 N-terminal" evidence="9">
    <location>
        <begin position="45"/>
        <end position="325"/>
    </location>
</feature>
<organism evidence="10 11">
    <name type="scientific">Amblyomma americanum</name>
    <name type="common">Lone star tick</name>
    <dbReference type="NCBI Taxonomy" id="6943"/>
    <lineage>
        <taxon>Eukaryota</taxon>
        <taxon>Metazoa</taxon>
        <taxon>Ecdysozoa</taxon>
        <taxon>Arthropoda</taxon>
        <taxon>Chelicerata</taxon>
        <taxon>Arachnida</taxon>
        <taxon>Acari</taxon>
        <taxon>Parasitiformes</taxon>
        <taxon>Ixodida</taxon>
        <taxon>Ixodoidea</taxon>
        <taxon>Ixodidae</taxon>
        <taxon>Amblyomminae</taxon>
        <taxon>Amblyomma</taxon>
    </lineage>
</organism>
<dbReference type="PANTHER" id="PTHR11733">
    <property type="entry name" value="ZINC METALLOPROTEASE FAMILY M13 NEPRILYSIN-RELATED"/>
    <property type="match status" value="1"/>
</dbReference>
<evidence type="ECO:0000256" key="6">
    <source>
        <dbReference type="ARBA" id="ARBA00022833"/>
    </source>
</evidence>
<evidence type="ECO:0000256" key="3">
    <source>
        <dbReference type="ARBA" id="ARBA00022670"/>
    </source>
</evidence>
<protein>
    <recommendedName>
        <fullName evidence="12">M13 family peptidase</fullName>
    </recommendedName>
</protein>
<keyword evidence="3" id="KW-0645">Protease</keyword>
<evidence type="ECO:0000313" key="11">
    <source>
        <dbReference type="Proteomes" id="UP001321473"/>
    </source>
</evidence>
<dbReference type="GO" id="GO:0016485">
    <property type="term" value="P:protein processing"/>
    <property type="evidence" value="ECO:0007669"/>
    <property type="project" value="TreeGrafter"/>
</dbReference>
<evidence type="ECO:0008006" key="12">
    <source>
        <dbReference type="Google" id="ProtNLM"/>
    </source>
</evidence>
<comment type="cofactor">
    <cofactor evidence="1">
        <name>Zn(2+)</name>
        <dbReference type="ChEBI" id="CHEBI:29105"/>
    </cofactor>
</comment>
<keyword evidence="7" id="KW-0482">Metalloprotease</keyword>
<dbReference type="Gene3D" id="3.40.390.10">
    <property type="entry name" value="Collagenase (Catalytic Domain)"/>
    <property type="match status" value="1"/>
</dbReference>
<keyword evidence="4" id="KW-0479">Metal-binding</keyword>
<dbReference type="InterPro" id="IPR024079">
    <property type="entry name" value="MetalloPept_cat_dom_sf"/>
</dbReference>
<keyword evidence="6" id="KW-0862">Zinc</keyword>
<dbReference type="InterPro" id="IPR008753">
    <property type="entry name" value="Peptidase_M13_N"/>
</dbReference>
<reference evidence="10 11" key="1">
    <citation type="journal article" date="2023" name="Arcadia Sci">
        <title>De novo assembly of a long-read Amblyomma americanum tick genome.</title>
        <authorList>
            <person name="Chou S."/>
            <person name="Poskanzer K.E."/>
            <person name="Rollins M."/>
            <person name="Thuy-Boun P.S."/>
        </authorList>
    </citation>
    <scope>NUCLEOTIDE SEQUENCE [LARGE SCALE GENOMIC DNA]</scope>
    <source>
        <strain evidence="10">F_SG_1</strain>
        <tissue evidence="10">Salivary glands</tissue>
    </source>
</reference>
<dbReference type="InterPro" id="IPR000718">
    <property type="entry name" value="Peptidase_M13"/>
</dbReference>
<comment type="similarity">
    <text evidence="2">Belongs to the peptidase M13 family.</text>
</comment>
<evidence type="ECO:0000256" key="7">
    <source>
        <dbReference type="ARBA" id="ARBA00023049"/>
    </source>
</evidence>
<feature type="domain" description="Peptidase M13 C-terminal" evidence="8">
    <location>
        <begin position="394"/>
        <end position="590"/>
    </location>
</feature>
<dbReference type="InterPro" id="IPR042089">
    <property type="entry name" value="Peptidase_M13_dom_2"/>
</dbReference>
<dbReference type="SUPFAM" id="SSF55486">
    <property type="entry name" value="Metalloproteases ('zincins'), catalytic domain"/>
    <property type="match status" value="1"/>
</dbReference>
<dbReference type="InterPro" id="IPR018497">
    <property type="entry name" value="Peptidase_M13_C"/>
</dbReference>
<evidence type="ECO:0000259" key="8">
    <source>
        <dbReference type="Pfam" id="PF01431"/>
    </source>
</evidence>
<name>A0AAQ4EXM9_AMBAM</name>
<sequence length="613" mass="69756">MWVHEKCKAAHSAGDALPAWMEILNALQLSEWPYVKFPGDAVKVVSAGDRHLKLQTLFRVNVLRSVQKEGKSQVLLKPPVTFLKRYVALTRSNGTKHYQYMITRALTVYRNSTIATVASNHISTLEVTLENLTYLENVRAEYAIKDLWSIGMLPKSDHWDWLRYFQLLFKTEEEITAATFMFVEDPAFFSKLGSVFNAEDYATAVANYVGFKAMVTLSPFLPSDYRFLYKFGHGYEIGQVDPQLLACSLLLEKMYRYGVGIAAKLTLGKDFANVYRTHRDEQFDALFNETLTVINDLLQSGRSWFTQDDVKPAQRKVKGMKIVFGTQDSFIQYERYRQTPTLSLDSKNSVLGTVFAIFSYASSIYWDALSSSGKAKAAYDNAYIASAFDWSGEYQPTNNLVFIPNGVVGFLSMVSNKIPFQLYPVVLAHVIRAVLEALIHSNSLFDDSMEPRKWWSSDSGSAYENVTECLRLLYEAAMASEEVTNSRPPSKFSMASRDGYFLDHAVLHPLYEIYERALSKHNATRLFYQLPEARVTSRELFFYNYASAFCDGGNKAPWRLQRSFAITPSKLRVNVPLMNFPPFLKAFSCSGRKAELPRCEVWKAFESNGSVHM</sequence>
<dbReference type="Pfam" id="PF01431">
    <property type="entry name" value="Peptidase_M13"/>
    <property type="match status" value="1"/>
</dbReference>
<gene>
    <name evidence="10" type="ORF">V5799_019043</name>
</gene>
<keyword evidence="5" id="KW-0378">Hydrolase</keyword>
<dbReference type="GO" id="GO:0004222">
    <property type="term" value="F:metalloendopeptidase activity"/>
    <property type="evidence" value="ECO:0007669"/>
    <property type="project" value="InterPro"/>
</dbReference>
<evidence type="ECO:0000256" key="1">
    <source>
        <dbReference type="ARBA" id="ARBA00001947"/>
    </source>
</evidence>
<dbReference type="EMBL" id="JARKHS020009632">
    <property type="protein sequence ID" value="KAK8779616.1"/>
    <property type="molecule type" value="Genomic_DNA"/>
</dbReference>
<dbReference type="GO" id="GO:0005886">
    <property type="term" value="C:plasma membrane"/>
    <property type="evidence" value="ECO:0007669"/>
    <property type="project" value="TreeGrafter"/>
</dbReference>
<dbReference type="Gene3D" id="1.10.1380.10">
    <property type="entry name" value="Neutral endopeptidase , domain2"/>
    <property type="match status" value="1"/>
</dbReference>
<evidence type="ECO:0000259" key="9">
    <source>
        <dbReference type="Pfam" id="PF05649"/>
    </source>
</evidence>
<dbReference type="GO" id="GO:0046872">
    <property type="term" value="F:metal ion binding"/>
    <property type="evidence" value="ECO:0007669"/>
    <property type="project" value="UniProtKB-KW"/>
</dbReference>
<dbReference type="PROSITE" id="PS51885">
    <property type="entry name" value="NEPRILYSIN"/>
    <property type="match status" value="1"/>
</dbReference>
<dbReference type="AlphaFoldDB" id="A0AAQ4EXM9"/>